<keyword evidence="3" id="KW-1185">Reference proteome</keyword>
<dbReference type="EMBL" id="CAMGYJ010000006">
    <property type="protein sequence ID" value="CAI0435165.1"/>
    <property type="molecule type" value="Genomic_DNA"/>
</dbReference>
<evidence type="ECO:0000313" key="2">
    <source>
        <dbReference type="EMBL" id="CAI0435165.1"/>
    </source>
</evidence>
<dbReference type="AlphaFoldDB" id="A0AAV0LNN9"/>
<evidence type="ECO:0000256" key="1">
    <source>
        <dbReference type="SAM" id="MobiDB-lite"/>
    </source>
</evidence>
<reference evidence="2" key="1">
    <citation type="submission" date="2022-08" db="EMBL/GenBank/DDBJ databases">
        <authorList>
            <person name="Gutierrez-Valencia J."/>
        </authorList>
    </citation>
    <scope>NUCLEOTIDE SEQUENCE</scope>
</reference>
<sequence>MTVSESTKLITSWRIPEIGESNSRQEPPLKEMGSRFCELNQ</sequence>
<accession>A0AAV0LNN9</accession>
<organism evidence="2 3">
    <name type="scientific">Linum tenue</name>
    <dbReference type="NCBI Taxonomy" id="586396"/>
    <lineage>
        <taxon>Eukaryota</taxon>
        <taxon>Viridiplantae</taxon>
        <taxon>Streptophyta</taxon>
        <taxon>Embryophyta</taxon>
        <taxon>Tracheophyta</taxon>
        <taxon>Spermatophyta</taxon>
        <taxon>Magnoliopsida</taxon>
        <taxon>eudicotyledons</taxon>
        <taxon>Gunneridae</taxon>
        <taxon>Pentapetalae</taxon>
        <taxon>rosids</taxon>
        <taxon>fabids</taxon>
        <taxon>Malpighiales</taxon>
        <taxon>Linaceae</taxon>
        <taxon>Linum</taxon>
    </lineage>
</organism>
<name>A0AAV0LNN9_9ROSI</name>
<feature type="region of interest" description="Disordered" evidence="1">
    <location>
        <begin position="17"/>
        <end position="41"/>
    </location>
</feature>
<dbReference type="Proteomes" id="UP001154282">
    <property type="component" value="Unassembled WGS sequence"/>
</dbReference>
<protein>
    <submittedName>
        <fullName evidence="2">Uncharacterized protein</fullName>
    </submittedName>
</protein>
<gene>
    <name evidence="2" type="ORF">LITE_LOCUS24589</name>
</gene>
<evidence type="ECO:0000313" key="3">
    <source>
        <dbReference type="Proteomes" id="UP001154282"/>
    </source>
</evidence>
<proteinExistence type="predicted"/>
<comment type="caution">
    <text evidence="2">The sequence shown here is derived from an EMBL/GenBank/DDBJ whole genome shotgun (WGS) entry which is preliminary data.</text>
</comment>